<protein>
    <submittedName>
        <fullName evidence="4">Acyl-CoA carboxylase subunit beta</fullName>
    </submittedName>
</protein>
<proteinExistence type="predicted"/>
<dbReference type="InterPro" id="IPR034733">
    <property type="entry name" value="AcCoA_carboxyl_beta"/>
</dbReference>
<sequence length="496" mass="55075">MDYQLDKQHKYGKLHAIERIRCLLDKGSFFEIGQSINGIKKDSSYEMIPYDGVITGYGKINGKKVYIYSQDYTVNGGTLGIKHGEKIVNILKRAILDRCPIIGINDSGGARIQEGVDSLKGYGDIFYYQVLASGYIPQISVIAGTCAGGAVYSPALTDFIFVIKNISKMFVTGPQVLRESTGKEVSSEDLGGITVHGKESGVAHFIMESEEECYNMIRKVLDMIPHSNKYTYKGSYLSIVRKNNARFSELVPKNKRLPYDVKKVIYEICDKGSFLEIQGSYATNIVIGLGKICDGIVGIIANQPMSKAGVLDSDSSVKAARFIRYCDCFNIPIVTLVDTPGFMPSESEEKRGIIRHGAKLITAYAEAHIPKITVILRKAYGGAYITMGSKHLHADFVFSWPNAEIAVMGSESAINILYQKELRKCDNENGRDTFIKNKIKDYESKYINSNIALNEGYIDAEIEPAETTFQIAEALRITSNKEYIDAISKKHTNIPL</sequence>
<gene>
    <name evidence="4" type="ORF">DW243_15970</name>
    <name evidence="3" type="ORF">DW812_18495</name>
</gene>
<feature type="domain" description="CoA carboxyltransferase C-terminal" evidence="2">
    <location>
        <begin position="246"/>
        <end position="490"/>
    </location>
</feature>
<dbReference type="Proteomes" id="UP000284472">
    <property type="component" value="Unassembled WGS sequence"/>
</dbReference>
<dbReference type="InterPro" id="IPR011762">
    <property type="entry name" value="COA_CT_N"/>
</dbReference>
<dbReference type="PROSITE" id="PS50989">
    <property type="entry name" value="COA_CT_CTER"/>
    <property type="match status" value="1"/>
</dbReference>
<comment type="caution">
    <text evidence="4">The sequence shown here is derived from an EMBL/GenBank/DDBJ whole genome shotgun (WGS) entry which is preliminary data.</text>
</comment>
<organism evidence="4 5">
    <name type="scientific">Mediterraneibacter gnavus</name>
    <name type="common">Ruminococcus gnavus</name>
    <dbReference type="NCBI Taxonomy" id="33038"/>
    <lineage>
        <taxon>Bacteria</taxon>
        <taxon>Bacillati</taxon>
        <taxon>Bacillota</taxon>
        <taxon>Clostridia</taxon>
        <taxon>Lachnospirales</taxon>
        <taxon>Lachnospiraceae</taxon>
        <taxon>Mediterraneibacter</taxon>
    </lineage>
</organism>
<name>A0A414URZ7_MEDGN</name>
<dbReference type="EMBL" id="QSIR01000066">
    <property type="protein sequence ID" value="RHC98863.1"/>
    <property type="molecule type" value="Genomic_DNA"/>
</dbReference>
<dbReference type="Pfam" id="PF01039">
    <property type="entry name" value="Carboxyl_trans"/>
    <property type="match status" value="1"/>
</dbReference>
<dbReference type="PANTHER" id="PTHR43842">
    <property type="entry name" value="PROPIONYL-COA CARBOXYLASE BETA CHAIN"/>
    <property type="match status" value="1"/>
</dbReference>
<dbReference type="SUPFAM" id="SSF52096">
    <property type="entry name" value="ClpP/crotonase"/>
    <property type="match status" value="2"/>
</dbReference>
<dbReference type="InterPro" id="IPR029045">
    <property type="entry name" value="ClpP/crotonase-like_dom_sf"/>
</dbReference>
<dbReference type="InterPro" id="IPR051047">
    <property type="entry name" value="AccD/PCCB"/>
</dbReference>
<evidence type="ECO:0000259" key="2">
    <source>
        <dbReference type="PROSITE" id="PS50989"/>
    </source>
</evidence>
<dbReference type="InterPro" id="IPR011763">
    <property type="entry name" value="COA_CT_C"/>
</dbReference>
<dbReference type="Gene3D" id="3.90.226.10">
    <property type="entry name" value="2-enoyl-CoA Hydratase, Chain A, domain 1"/>
    <property type="match status" value="2"/>
</dbReference>
<evidence type="ECO:0000259" key="1">
    <source>
        <dbReference type="PROSITE" id="PS50980"/>
    </source>
</evidence>
<dbReference type="Proteomes" id="UP000283981">
    <property type="component" value="Unassembled WGS sequence"/>
</dbReference>
<evidence type="ECO:0000313" key="3">
    <source>
        <dbReference type="EMBL" id="RHC98863.1"/>
    </source>
</evidence>
<dbReference type="PANTHER" id="PTHR43842:SF2">
    <property type="entry name" value="PROPIONYL-COA CARBOXYLASE BETA CHAIN, MITOCHONDRIAL"/>
    <property type="match status" value="1"/>
</dbReference>
<dbReference type="PROSITE" id="PS50980">
    <property type="entry name" value="COA_CT_NTER"/>
    <property type="match status" value="1"/>
</dbReference>
<dbReference type="GO" id="GO:0004658">
    <property type="term" value="F:propionyl-CoA carboxylase activity"/>
    <property type="evidence" value="ECO:0007669"/>
    <property type="project" value="TreeGrafter"/>
</dbReference>
<reference evidence="5 6" key="1">
    <citation type="submission" date="2018-08" db="EMBL/GenBank/DDBJ databases">
        <title>A genome reference for cultivated species of the human gut microbiota.</title>
        <authorList>
            <person name="Zou Y."/>
            <person name="Xue W."/>
            <person name="Luo G."/>
        </authorList>
    </citation>
    <scope>NUCLEOTIDE SEQUENCE [LARGE SCALE GENOMIC DNA]</scope>
    <source>
        <strain evidence="4 5">AM21-18</strain>
        <strain evidence="3 6">AM32-6</strain>
    </source>
</reference>
<dbReference type="EMBL" id="QRIS01000036">
    <property type="protein sequence ID" value="RHG79659.1"/>
    <property type="molecule type" value="Genomic_DNA"/>
</dbReference>
<accession>A0A414URZ7</accession>
<evidence type="ECO:0000313" key="4">
    <source>
        <dbReference type="EMBL" id="RHG79659.1"/>
    </source>
</evidence>
<dbReference type="AlphaFoldDB" id="A0A414URZ7"/>
<feature type="domain" description="CoA carboxyltransferase N-terminal" evidence="1">
    <location>
        <begin position="1"/>
        <end position="236"/>
    </location>
</feature>
<evidence type="ECO:0000313" key="5">
    <source>
        <dbReference type="Proteomes" id="UP000283981"/>
    </source>
</evidence>
<dbReference type="RefSeq" id="WP_118044272.1">
    <property type="nucleotide sequence ID" value="NZ_QRIP01000033.1"/>
</dbReference>
<evidence type="ECO:0000313" key="6">
    <source>
        <dbReference type="Proteomes" id="UP000284472"/>
    </source>
</evidence>